<feature type="binding site" evidence="6">
    <location>
        <position position="143"/>
    </location>
    <ligand>
        <name>Fe cation</name>
        <dbReference type="ChEBI" id="CHEBI:24875"/>
    </ligand>
</feature>
<dbReference type="AlphaFoldDB" id="A0A542WZK9"/>
<comment type="cofactor">
    <cofactor evidence="6">
        <name>Fe(2+)</name>
        <dbReference type="ChEBI" id="CHEBI:29033"/>
    </cofactor>
    <text evidence="6">Binds 1 Fe(2+) ion.</text>
</comment>
<dbReference type="PIRSF" id="PIRSF004749">
    <property type="entry name" value="Pep_def"/>
    <property type="match status" value="1"/>
</dbReference>
<gene>
    <name evidence="6" type="primary">def</name>
    <name evidence="7" type="ORF">FB554_3326</name>
</gene>
<comment type="function">
    <text evidence="6">Removes the formyl group from the N-terminal Met of newly synthesized proteins. Requires at least a dipeptide for an efficient rate of reaction. N-terminal L-methionine is a prerequisite for activity but the enzyme has broad specificity at other positions.</text>
</comment>
<reference evidence="7 8" key="1">
    <citation type="submission" date="2019-06" db="EMBL/GenBank/DDBJ databases">
        <title>Sequencing the genomes of 1000 actinobacteria strains.</title>
        <authorList>
            <person name="Klenk H.-P."/>
        </authorList>
    </citation>
    <scope>NUCLEOTIDE SEQUENCE [LARGE SCALE GENOMIC DNA]</scope>
    <source>
        <strain evidence="7 8">DSM 24617</strain>
    </source>
</reference>
<keyword evidence="4 6" id="KW-0648">Protein biosynthesis</keyword>
<evidence type="ECO:0000313" key="7">
    <source>
        <dbReference type="EMBL" id="TQL29013.1"/>
    </source>
</evidence>
<organism evidence="7 8">
    <name type="scientific">Barrientosiimonas humi</name>
    <dbReference type="NCBI Taxonomy" id="999931"/>
    <lineage>
        <taxon>Bacteria</taxon>
        <taxon>Bacillati</taxon>
        <taxon>Actinomycetota</taxon>
        <taxon>Actinomycetes</taxon>
        <taxon>Micrococcales</taxon>
        <taxon>Dermacoccaceae</taxon>
        <taxon>Barrientosiimonas</taxon>
    </lineage>
</organism>
<evidence type="ECO:0000256" key="2">
    <source>
        <dbReference type="ARBA" id="ARBA00022723"/>
    </source>
</evidence>
<evidence type="ECO:0000256" key="3">
    <source>
        <dbReference type="ARBA" id="ARBA00022801"/>
    </source>
</evidence>
<evidence type="ECO:0000256" key="5">
    <source>
        <dbReference type="ARBA" id="ARBA00023004"/>
    </source>
</evidence>
<dbReference type="InterPro" id="IPR036821">
    <property type="entry name" value="Peptide_deformylase_sf"/>
</dbReference>
<dbReference type="HAMAP" id="MF_00163">
    <property type="entry name" value="Pep_deformylase"/>
    <property type="match status" value="1"/>
</dbReference>
<dbReference type="Pfam" id="PF01327">
    <property type="entry name" value="Pep_deformylase"/>
    <property type="match status" value="1"/>
</dbReference>
<sequence length="192" mass="21154">MAVRPITVIGHKALHQPTKKVREVTDEIRTLVEDMFDTMEAANGVGLAANQVGVRLRLFVFDVPDDEDETVNHRGVILNPVLEKGVVPPGEVPREEGGEGCLSIPGEHFPTARADWARVTGTDLDGNELVIEGTGLLARALQHETDHLDGKLFVERLTPTVRTRSREAIKQRGWEAAHITKWDPSTTDAEDV</sequence>
<dbReference type="GO" id="GO:0042586">
    <property type="term" value="F:peptide deformylase activity"/>
    <property type="evidence" value="ECO:0007669"/>
    <property type="project" value="UniProtKB-UniRule"/>
</dbReference>
<dbReference type="SUPFAM" id="SSF56420">
    <property type="entry name" value="Peptide deformylase"/>
    <property type="match status" value="1"/>
</dbReference>
<keyword evidence="8" id="KW-1185">Reference proteome</keyword>
<keyword evidence="5 6" id="KW-0408">Iron</keyword>
<feature type="binding site" evidence="6">
    <location>
        <position position="101"/>
    </location>
    <ligand>
        <name>Fe cation</name>
        <dbReference type="ChEBI" id="CHEBI:24875"/>
    </ligand>
</feature>
<dbReference type="PRINTS" id="PR01576">
    <property type="entry name" value="PDEFORMYLASE"/>
</dbReference>
<dbReference type="NCBIfam" id="NF001159">
    <property type="entry name" value="PRK00150.1-3"/>
    <property type="match status" value="1"/>
</dbReference>
<feature type="active site" evidence="6">
    <location>
        <position position="144"/>
    </location>
</feature>
<dbReference type="Proteomes" id="UP000318336">
    <property type="component" value="Unassembled WGS sequence"/>
</dbReference>
<keyword evidence="2 6" id="KW-0479">Metal-binding</keyword>
<dbReference type="Gene3D" id="3.90.45.10">
    <property type="entry name" value="Peptide deformylase"/>
    <property type="match status" value="1"/>
</dbReference>
<dbReference type="CDD" id="cd00487">
    <property type="entry name" value="Pep_deformylase"/>
    <property type="match status" value="1"/>
</dbReference>
<feature type="binding site" evidence="6">
    <location>
        <position position="147"/>
    </location>
    <ligand>
        <name>Fe cation</name>
        <dbReference type="ChEBI" id="CHEBI:24875"/>
    </ligand>
</feature>
<proteinExistence type="inferred from homology"/>
<dbReference type="PANTHER" id="PTHR10458">
    <property type="entry name" value="PEPTIDE DEFORMYLASE"/>
    <property type="match status" value="1"/>
</dbReference>
<dbReference type="NCBIfam" id="TIGR00079">
    <property type="entry name" value="pept_deformyl"/>
    <property type="match status" value="1"/>
</dbReference>
<evidence type="ECO:0000256" key="1">
    <source>
        <dbReference type="ARBA" id="ARBA00010759"/>
    </source>
</evidence>
<dbReference type="GO" id="GO:0006412">
    <property type="term" value="P:translation"/>
    <property type="evidence" value="ECO:0007669"/>
    <property type="project" value="UniProtKB-UniRule"/>
</dbReference>
<dbReference type="InterPro" id="IPR023635">
    <property type="entry name" value="Peptide_deformylase"/>
</dbReference>
<accession>A0A542WZK9</accession>
<evidence type="ECO:0000256" key="4">
    <source>
        <dbReference type="ARBA" id="ARBA00022917"/>
    </source>
</evidence>
<protein>
    <recommendedName>
        <fullName evidence="6">Peptide deformylase</fullName>
        <shortName evidence="6">PDF</shortName>
        <ecNumber evidence="6">3.5.1.88</ecNumber>
    </recommendedName>
    <alternativeName>
        <fullName evidence="6">Polypeptide deformylase</fullName>
    </alternativeName>
</protein>
<dbReference type="EMBL" id="VFOK01000002">
    <property type="protein sequence ID" value="TQL29013.1"/>
    <property type="molecule type" value="Genomic_DNA"/>
</dbReference>
<dbReference type="GO" id="GO:0046872">
    <property type="term" value="F:metal ion binding"/>
    <property type="evidence" value="ECO:0007669"/>
    <property type="project" value="UniProtKB-KW"/>
</dbReference>
<dbReference type="RefSeq" id="WP_142007770.1">
    <property type="nucleotide sequence ID" value="NZ_CAJTBP010000001.1"/>
</dbReference>
<dbReference type="PANTHER" id="PTHR10458:SF2">
    <property type="entry name" value="PEPTIDE DEFORMYLASE, MITOCHONDRIAL"/>
    <property type="match status" value="1"/>
</dbReference>
<dbReference type="OrthoDB" id="9804313at2"/>
<comment type="similarity">
    <text evidence="1 6">Belongs to the polypeptide deformylase family.</text>
</comment>
<comment type="catalytic activity">
    <reaction evidence="6">
        <text>N-terminal N-formyl-L-methionyl-[peptide] + H2O = N-terminal L-methionyl-[peptide] + formate</text>
        <dbReference type="Rhea" id="RHEA:24420"/>
        <dbReference type="Rhea" id="RHEA-COMP:10639"/>
        <dbReference type="Rhea" id="RHEA-COMP:10640"/>
        <dbReference type="ChEBI" id="CHEBI:15377"/>
        <dbReference type="ChEBI" id="CHEBI:15740"/>
        <dbReference type="ChEBI" id="CHEBI:49298"/>
        <dbReference type="ChEBI" id="CHEBI:64731"/>
        <dbReference type="EC" id="3.5.1.88"/>
    </reaction>
</comment>
<keyword evidence="3 6" id="KW-0378">Hydrolase</keyword>
<evidence type="ECO:0000256" key="6">
    <source>
        <dbReference type="HAMAP-Rule" id="MF_00163"/>
    </source>
</evidence>
<dbReference type="EC" id="3.5.1.88" evidence="6"/>
<evidence type="ECO:0000313" key="8">
    <source>
        <dbReference type="Proteomes" id="UP000318336"/>
    </source>
</evidence>
<comment type="caution">
    <text evidence="7">The sequence shown here is derived from an EMBL/GenBank/DDBJ whole genome shotgun (WGS) entry which is preliminary data.</text>
</comment>
<name>A0A542WZK9_9MICO</name>